<dbReference type="EMBL" id="PZPL01000001">
    <property type="protein sequence ID" value="PTL72353.1"/>
    <property type="molecule type" value="Genomic_DNA"/>
</dbReference>
<feature type="transmembrane region" description="Helical" evidence="1">
    <location>
        <begin position="68"/>
        <end position="93"/>
    </location>
</feature>
<reference evidence="3 4" key="1">
    <citation type="submission" date="2018-03" db="EMBL/GenBank/DDBJ databases">
        <title>Bacteriophage NCPPB3778 and a type I-E CRISPR drive the evolution of the US Biological Select Agent, Rathayibacter toxicus.</title>
        <authorList>
            <person name="Davis E.W.II."/>
            <person name="Tabima J.F."/>
            <person name="Weisberg A.J."/>
            <person name="Dantas Lopes L."/>
            <person name="Wiseman M.S."/>
            <person name="Wiseman M.S."/>
            <person name="Pupko T."/>
            <person name="Belcher M.S."/>
            <person name="Sechler A.J."/>
            <person name="Tancos M.A."/>
            <person name="Schroeder B.K."/>
            <person name="Murray T.D."/>
            <person name="Luster D.G."/>
            <person name="Schneider W.L."/>
            <person name="Rogers E."/>
            <person name="Andreote F.D."/>
            <person name="Grunwald N.J."/>
            <person name="Putnam M.L."/>
            <person name="Chang J.H."/>
        </authorList>
    </citation>
    <scope>NUCLEOTIDE SEQUENCE [LARGE SCALE GENOMIC DNA]</scope>
    <source>
        <strain evidence="3 4">DSM 15933</strain>
    </source>
</reference>
<evidence type="ECO:0000313" key="4">
    <source>
        <dbReference type="Proteomes" id="UP000241085"/>
    </source>
</evidence>
<feature type="transmembrane region" description="Helical" evidence="1">
    <location>
        <begin position="162"/>
        <end position="187"/>
    </location>
</feature>
<comment type="caution">
    <text evidence="3">The sequence shown here is derived from an EMBL/GenBank/DDBJ whole genome shotgun (WGS) entry which is preliminary data.</text>
</comment>
<dbReference type="RefSeq" id="WP_107574073.1">
    <property type="nucleotide sequence ID" value="NZ_PZPL01000001.1"/>
</dbReference>
<feature type="transmembrane region" description="Helical" evidence="1">
    <location>
        <begin position="207"/>
        <end position="226"/>
    </location>
</feature>
<feature type="chain" id="PRO_5015737009" evidence="2">
    <location>
        <begin position="36"/>
        <end position="234"/>
    </location>
</feature>
<feature type="transmembrane region" description="Helical" evidence="1">
    <location>
        <begin position="105"/>
        <end position="127"/>
    </location>
</feature>
<keyword evidence="1" id="KW-0812">Transmembrane</keyword>
<accession>A0A2T4US49</accession>
<keyword evidence="1" id="KW-0472">Membrane</keyword>
<name>A0A2T4US49_9MICO</name>
<feature type="transmembrane region" description="Helical" evidence="1">
    <location>
        <begin position="133"/>
        <end position="155"/>
    </location>
</feature>
<protein>
    <submittedName>
        <fullName evidence="3">Uncharacterized protein</fullName>
    </submittedName>
</protein>
<dbReference type="AlphaFoldDB" id="A0A2T4US49"/>
<feature type="signal peptide" evidence="2">
    <location>
        <begin position="1"/>
        <end position="35"/>
    </location>
</feature>
<sequence>MTVVATPTRRARTSPAWALLAAAAFLASAALQLQAAVQRWLIVGEAGTPDDRTIQDHLYDYSMPADPWVNVGAAAQVFGVATLLLAAGILALMRALAPVSAVFRASAIAIAVVFALNGAHALVSGLLGAPTPIGAPLLQMALSLIPVLGLGALAVRALGRSVALGVAFACLLGSTMPGVLLATFLIAPAVMGFQSHDTTPWSEAVTAVSTAAAGLAALLGAAVGAIRGRAGASS</sequence>
<evidence type="ECO:0000256" key="2">
    <source>
        <dbReference type="SAM" id="SignalP"/>
    </source>
</evidence>
<evidence type="ECO:0000313" key="3">
    <source>
        <dbReference type="EMBL" id="PTL72353.1"/>
    </source>
</evidence>
<dbReference type="Proteomes" id="UP000241085">
    <property type="component" value="Unassembled WGS sequence"/>
</dbReference>
<organism evidence="3 4">
    <name type="scientific">Rathayibacter caricis DSM 15933</name>
    <dbReference type="NCBI Taxonomy" id="1328867"/>
    <lineage>
        <taxon>Bacteria</taxon>
        <taxon>Bacillati</taxon>
        <taxon>Actinomycetota</taxon>
        <taxon>Actinomycetes</taxon>
        <taxon>Micrococcales</taxon>
        <taxon>Microbacteriaceae</taxon>
        <taxon>Rathayibacter</taxon>
    </lineage>
</organism>
<keyword evidence="2" id="KW-0732">Signal</keyword>
<proteinExistence type="predicted"/>
<evidence type="ECO:0000256" key="1">
    <source>
        <dbReference type="SAM" id="Phobius"/>
    </source>
</evidence>
<gene>
    <name evidence="3" type="ORF">C1I63_05485</name>
</gene>
<keyword evidence="1" id="KW-1133">Transmembrane helix</keyword>
<keyword evidence="4" id="KW-1185">Reference proteome</keyword>